<keyword evidence="1" id="KW-0472">Membrane</keyword>
<protein>
    <submittedName>
        <fullName evidence="2">PIR Superfamily Protein</fullName>
    </submittedName>
</protein>
<evidence type="ECO:0000313" key="2">
    <source>
        <dbReference type="EMBL" id="SBS90804.1"/>
    </source>
</evidence>
<dbReference type="AlphaFoldDB" id="A0A1A8WCR4"/>
<evidence type="ECO:0000313" key="3">
    <source>
        <dbReference type="Proteomes" id="UP000078560"/>
    </source>
</evidence>
<dbReference type="Proteomes" id="UP000078560">
    <property type="component" value="Unassembled WGS sequence"/>
</dbReference>
<evidence type="ECO:0000256" key="1">
    <source>
        <dbReference type="SAM" id="Phobius"/>
    </source>
</evidence>
<keyword evidence="1" id="KW-0812">Transmembrane</keyword>
<keyword evidence="1" id="KW-1133">Transmembrane helix</keyword>
<feature type="transmembrane region" description="Helical" evidence="1">
    <location>
        <begin position="603"/>
        <end position="623"/>
    </location>
</feature>
<accession>A0A1A8WCR4</accession>
<dbReference type="InterPro" id="IPR008780">
    <property type="entry name" value="Plasmodium_Vir"/>
</dbReference>
<organism evidence="2 3">
    <name type="scientific">Plasmodium ovale curtisi</name>
    <dbReference type="NCBI Taxonomy" id="864141"/>
    <lineage>
        <taxon>Eukaryota</taxon>
        <taxon>Sar</taxon>
        <taxon>Alveolata</taxon>
        <taxon>Apicomplexa</taxon>
        <taxon>Aconoidasida</taxon>
        <taxon>Haemosporida</taxon>
        <taxon>Plasmodiidae</taxon>
        <taxon>Plasmodium</taxon>
        <taxon>Plasmodium (Plasmodium)</taxon>
    </lineage>
</organism>
<dbReference type="Pfam" id="PF05795">
    <property type="entry name" value="Plasmodium_Vir"/>
    <property type="match status" value="2"/>
</dbReference>
<name>A0A1A8WCR4_PLAOA</name>
<dbReference type="EMBL" id="FLQU01000987">
    <property type="protein sequence ID" value="SBS90804.1"/>
    <property type="molecule type" value="Genomic_DNA"/>
</dbReference>
<reference evidence="3" key="1">
    <citation type="submission" date="2016-05" db="EMBL/GenBank/DDBJ databases">
        <authorList>
            <person name="Naeem Raeece"/>
        </authorList>
    </citation>
    <scope>NUCLEOTIDE SEQUENCE [LARGE SCALE GENOMIC DNA]</scope>
</reference>
<gene>
    <name evidence="2" type="ORF">POVCU2_0063690</name>
</gene>
<proteinExistence type="predicted"/>
<sequence>MSEDTVDQALKLLEEDSTLKENSNLLKFNEKFSDVINNVYDTYKTCSNLRDDRDKDICKIDEKIKQSLSKSVKEVNPVVIDNRKQCEYLLYWISDKIGECKNNISCMVWLYKKFDSFWKGSSCCEKNDKDECKEKVVKEIDMELLKKKKGLYIFLEYYNKIKNILKEVIHEEKNTYCKYVKHMFDLYYFMDNEVNVHIRKKYEKELKYFQQTFKDSDELSNLKTECNYSHLYATLHREEYNRNLSLQSNEERFMPITVDVSESRERALGGMDSILTDEPTYKLYKEFDKEEDDTKIKEYCEKHFTEKKAYSEESIKLCKNIVKNFNKLYEFESTIKSGERCLHYQNWVYREIRKMIITKSYYGYIEDIIKDFLDLQNKKITPKSDTKAFCHYYYIFKDLIELNVKLEEKDLHDYFKYYASLEKQISRDTTNKEKYRDYLNYISILYIRHKDGWGCCDESYGVDPLCRHYLKCEDEYNPSYLLSVLNGKPEEHYKQKKENFPIVLYGEEQLRNKLKEEDVMRIQYGRCTNVYDPKDKKKIFGRRCDYRASRDHFDKIHSNLTNPKNNDAPKVTISISSLPVNLNNPSDISNTEANESNPSHFKIGTSVALALGGIFISFLYYKFTPFGSLFGKRGQGKINFEEDFNEEYMQEFPYYSEYEDVNMHNRRIHISYQRE</sequence>